<evidence type="ECO:0000256" key="13">
    <source>
        <dbReference type="SAM" id="Phobius"/>
    </source>
</evidence>
<evidence type="ECO:0000256" key="8">
    <source>
        <dbReference type="ARBA" id="ARBA00023136"/>
    </source>
</evidence>
<evidence type="ECO:0000256" key="9">
    <source>
        <dbReference type="ARBA" id="ARBA00023170"/>
    </source>
</evidence>
<keyword evidence="9" id="KW-0675">Receptor</keyword>
<dbReference type="PANTHER" id="PTHR42643">
    <property type="entry name" value="IONOTROPIC RECEPTOR 20A-RELATED"/>
    <property type="match status" value="1"/>
</dbReference>
<feature type="transmembrane region" description="Helical" evidence="13">
    <location>
        <begin position="96"/>
        <end position="115"/>
    </location>
</feature>
<feature type="transmembrane region" description="Helical" evidence="13">
    <location>
        <begin position="448"/>
        <end position="466"/>
    </location>
</feature>
<dbReference type="InterPro" id="IPR019594">
    <property type="entry name" value="Glu/Gly-bd"/>
</dbReference>
<evidence type="ECO:0000256" key="3">
    <source>
        <dbReference type="ARBA" id="ARBA00022448"/>
    </source>
</evidence>
<feature type="transmembrane region" description="Helical" evidence="13">
    <location>
        <begin position="303"/>
        <end position="323"/>
    </location>
</feature>
<keyword evidence="4" id="KW-1003">Cell membrane</keyword>
<evidence type="ECO:0000256" key="1">
    <source>
        <dbReference type="ARBA" id="ARBA00004651"/>
    </source>
</evidence>
<feature type="domain" description="Ionotropic glutamate receptor L-glutamate and glycine-binding" evidence="14">
    <location>
        <begin position="331"/>
        <end position="392"/>
    </location>
</feature>
<dbReference type="Pfam" id="PF10613">
    <property type="entry name" value="Lig_chan-Glu_bd"/>
    <property type="match status" value="2"/>
</dbReference>
<dbReference type="SMART" id="SM00918">
    <property type="entry name" value="Lig_chan-Glu_bd"/>
    <property type="match status" value="1"/>
</dbReference>
<evidence type="ECO:0000256" key="2">
    <source>
        <dbReference type="ARBA" id="ARBA00008685"/>
    </source>
</evidence>
<comment type="subcellular location">
    <subcellularLocation>
        <location evidence="1">Cell membrane</location>
        <topology evidence="1">Multi-pass membrane protein</topology>
    </subcellularLocation>
</comment>
<proteinExistence type="inferred from homology"/>
<keyword evidence="3" id="KW-0813">Transport</keyword>
<keyword evidence="8 13" id="KW-0472">Membrane</keyword>
<evidence type="ECO:0000256" key="4">
    <source>
        <dbReference type="ARBA" id="ARBA00022475"/>
    </source>
</evidence>
<evidence type="ECO:0000256" key="7">
    <source>
        <dbReference type="ARBA" id="ARBA00023065"/>
    </source>
</evidence>
<keyword evidence="5 13" id="KW-0812">Transmembrane</keyword>
<feature type="transmembrane region" description="Helical" evidence="13">
    <location>
        <begin position="513"/>
        <end position="534"/>
    </location>
</feature>
<evidence type="ECO:0000256" key="5">
    <source>
        <dbReference type="ARBA" id="ARBA00022692"/>
    </source>
</evidence>
<feature type="transmembrane region" description="Helical" evidence="13">
    <location>
        <begin position="704"/>
        <end position="724"/>
    </location>
</feature>
<accession>A0AAW0UYK3</accession>
<reference evidence="15 16" key="1">
    <citation type="submission" date="2023-03" db="EMBL/GenBank/DDBJ databases">
        <title>High-quality genome of Scylla paramamosain provides insights in environmental adaptation.</title>
        <authorList>
            <person name="Zhang L."/>
        </authorList>
    </citation>
    <scope>NUCLEOTIDE SEQUENCE [LARGE SCALE GENOMIC DNA]</scope>
    <source>
        <strain evidence="15">LZ_2023a</strain>
        <tissue evidence="15">Muscle</tissue>
    </source>
</reference>
<name>A0AAW0UYK3_SCYPA</name>
<comment type="caution">
    <text evidence="15">The sequence shown here is derived from an EMBL/GenBank/DDBJ whole genome shotgun (WGS) entry which is preliminary data.</text>
</comment>
<dbReference type="GO" id="GO:0050906">
    <property type="term" value="P:detection of stimulus involved in sensory perception"/>
    <property type="evidence" value="ECO:0007669"/>
    <property type="project" value="UniProtKB-ARBA"/>
</dbReference>
<dbReference type="Proteomes" id="UP001487740">
    <property type="component" value="Unassembled WGS sequence"/>
</dbReference>
<sequence>MVQYVEGVHVGSYELITAPEKVWGGPDKDGNWNGMLGVLQRGDAEFAIGPFTITPQRETICDMSVPISGANKDIMMERPRLRTDMAGFLKAFTLEVWLLTAMSILAISCATIVLVKAEGRVFGRVVKNAYSHTILWVLKSVTQENLVAQDDISWRLEGGSSLHQYFREAKSGVQLEVYQRLGGTFKDCWEVREQVIAGKFVGLCDDTTIMKVMAWDFSTSGECHIYMARESIISSVWMGIGFKRNSSYIRRANRVIRMITEAGLVQHWLTEEIGSIPQCLRPPSADRGLGIAALNFEAFSGPLLVLAGGLWVAAMAFTMELLVWRFAAWVPWTKLVRAQDGTLSIVGPMGNFLQVLSTVLRFDYELTQSPEKVWGGPNENGDWNGMLGMLQREEVEFAVGPFTVTPQRETVSDLTYPLSGADKAILLARPKLDTDVAGFVKAFTYETWLLTLLFAIVTIIVTILLVRAENALFGTPVKDLGSKVTLWVLKAFTQESSTWLPENDAGRLLVTTWLLASLVFMSSYSGILTAMLTLPRVVIPINSIYDMVGQSDIPWRLEAGSSMFQYFKEATDGVRREVFMGMSGTFQDCWAARQEIVNGEFAAICDIITMKKAMAWDFSTSGDCHLYIAREMVYSSAWVAVAFKRNSSYFEPANDVIRGLLEAGLVDQWLREVIAVTPQCLQPPSADRTDGVSPLDLKSFGGPLLVLLGGELMAAVVFGVEFLMKAY</sequence>
<dbReference type="SUPFAM" id="SSF53850">
    <property type="entry name" value="Periplasmic binding protein-like II"/>
    <property type="match status" value="2"/>
</dbReference>
<dbReference type="InterPro" id="IPR052192">
    <property type="entry name" value="Insect_Ionotropic_Sensory_Rcpt"/>
</dbReference>
<keyword evidence="11" id="KW-1071">Ligand-gated ion channel</keyword>
<comment type="similarity">
    <text evidence="2">Belongs to the glutamate-gated ion channel (TC 1.A.10.1) family.</text>
</comment>
<dbReference type="Gene3D" id="1.10.287.70">
    <property type="match status" value="1"/>
</dbReference>
<evidence type="ECO:0000313" key="16">
    <source>
        <dbReference type="Proteomes" id="UP001487740"/>
    </source>
</evidence>
<organism evidence="15 16">
    <name type="scientific">Scylla paramamosain</name>
    <name type="common">Mud crab</name>
    <dbReference type="NCBI Taxonomy" id="85552"/>
    <lineage>
        <taxon>Eukaryota</taxon>
        <taxon>Metazoa</taxon>
        <taxon>Ecdysozoa</taxon>
        <taxon>Arthropoda</taxon>
        <taxon>Crustacea</taxon>
        <taxon>Multicrustacea</taxon>
        <taxon>Malacostraca</taxon>
        <taxon>Eumalacostraca</taxon>
        <taxon>Eucarida</taxon>
        <taxon>Decapoda</taxon>
        <taxon>Pleocyemata</taxon>
        <taxon>Brachyura</taxon>
        <taxon>Eubrachyura</taxon>
        <taxon>Portunoidea</taxon>
        <taxon>Portunidae</taxon>
        <taxon>Portuninae</taxon>
        <taxon>Scylla</taxon>
    </lineage>
</organism>
<dbReference type="Gene3D" id="3.40.190.10">
    <property type="entry name" value="Periplasmic binding protein-like II"/>
    <property type="match status" value="2"/>
</dbReference>
<evidence type="ECO:0000259" key="14">
    <source>
        <dbReference type="SMART" id="SM00918"/>
    </source>
</evidence>
<keyword evidence="12" id="KW-0407">Ion channel</keyword>
<keyword evidence="7" id="KW-0406">Ion transport</keyword>
<gene>
    <name evidence="15" type="ORF">O3P69_000279</name>
</gene>
<dbReference type="InterPro" id="IPR001320">
    <property type="entry name" value="Iontro_rcpt_C"/>
</dbReference>
<evidence type="ECO:0000256" key="10">
    <source>
        <dbReference type="ARBA" id="ARBA00023180"/>
    </source>
</evidence>
<evidence type="ECO:0000256" key="6">
    <source>
        <dbReference type="ARBA" id="ARBA00022989"/>
    </source>
</evidence>
<keyword evidence="6 13" id="KW-1133">Transmembrane helix</keyword>
<protein>
    <recommendedName>
        <fullName evidence="14">Ionotropic glutamate receptor L-glutamate and glycine-binding domain-containing protein</fullName>
    </recommendedName>
</protein>
<dbReference type="GO" id="GO:0015276">
    <property type="term" value="F:ligand-gated monoatomic ion channel activity"/>
    <property type="evidence" value="ECO:0007669"/>
    <property type="project" value="InterPro"/>
</dbReference>
<evidence type="ECO:0000256" key="12">
    <source>
        <dbReference type="ARBA" id="ARBA00023303"/>
    </source>
</evidence>
<dbReference type="PANTHER" id="PTHR42643:SF24">
    <property type="entry name" value="IONOTROPIC RECEPTOR 60A"/>
    <property type="match status" value="1"/>
</dbReference>
<dbReference type="EMBL" id="JARAKH010000005">
    <property type="protein sequence ID" value="KAK8404106.1"/>
    <property type="molecule type" value="Genomic_DNA"/>
</dbReference>
<evidence type="ECO:0000256" key="11">
    <source>
        <dbReference type="ARBA" id="ARBA00023286"/>
    </source>
</evidence>
<keyword evidence="16" id="KW-1185">Reference proteome</keyword>
<dbReference type="AlphaFoldDB" id="A0AAW0UYK3"/>
<keyword evidence="10" id="KW-0325">Glycoprotein</keyword>
<dbReference type="GO" id="GO:0005886">
    <property type="term" value="C:plasma membrane"/>
    <property type="evidence" value="ECO:0007669"/>
    <property type="project" value="UniProtKB-SubCell"/>
</dbReference>
<evidence type="ECO:0000313" key="15">
    <source>
        <dbReference type="EMBL" id="KAK8404106.1"/>
    </source>
</evidence>
<dbReference type="Pfam" id="PF00060">
    <property type="entry name" value="Lig_chan"/>
    <property type="match status" value="1"/>
</dbReference>